<proteinExistence type="predicted"/>
<gene>
    <name evidence="1" type="ORF">M422DRAFT_32187</name>
</gene>
<name>A0A0C9VGF8_SPHS4</name>
<evidence type="ECO:0000313" key="1">
    <source>
        <dbReference type="EMBL" id="KIJ40512.1"/>
    </source>
</evidence>
<sequence length="122" mass="13044">PPPLCHADPPSLQPCAAFTLTSRASPPPAIYAPAHLSISTPFVDLQASTSTSTPYARTHPSTPQPAVHIMCRPPLHVSSVHPPVHIMRMPPCHALRRNCPSTSTPCVCTPSLYLGAMRLLVL</sequence>
<dbReference type="HOGENOM" id="CLU_2032245_0_0_1"/>
<keyword evidence="2" id="KW-1185">Reference proteome</keyword>
<evidence type="ECO:0000313" key="2">
    <source>
        <dbReference type="Proteomes" id="UP000054279"/>
    </source>
</evidence>
<protein>
    <submittedName>
        <fullName evidence="1">Uncharacterized protein</fullName>
    </submittedName>
</protein>
<dbReference type="AlphaFoldDB" id="A0A0C9VGF8"/>
<dbReference type="EMBL" id="KN837143">
    <property type="protein sequence ID" value="KIJ40512.1"/>
    <property type="molecule type" value="Genomic_DNA"/>
</dbReference>
<dbReference type="Proteomes" id="UP000054279">
    <property type="component" value="Unassembled WGS sequence"/>
</dbReference>
<feature type="non-terminal residue" evidence="1">
    <location>
        <position position="1"/>
    </location>
</feature>
<organism evidence="1 2">
    <name type="scientific">Sphaerobolus stellatus (strain SS14)</name>
    <dbReference type="NCBI Taxonomy" id="990650"/>
    <lineage>
        <taxon>Eukaryota</taxon>
        <taxon>Fungi</taxon>
        <taxon>Dikarya</taxon>
        <taxon>Basidiomycota</taxon>
        <taxon>Agaricomycotina</taxon>
        <taxon>Agaricomycetes</taxon>
        <taxon>Phallomycetidae</taxon>
        <taxon>Geastrales</taxon>
        <taxon>Sphaerobolaceae</taxon>
        <taxon>Sphaerobolus</taxon>
    </lineage>
</organism>
<reference evidence="1 2" key="1">
    <citation type="submission" date="2014-06" db="EMBL/GenBank/DDBJ databases">
        <title>Evolutionary Origins and Diversification of the Mycorrhizal Mutualists.</title>
        <authorList>
            <consortium name="DOE Joint Genome Institute"/>
            <consortium name="Mycorrhizal Genomics Consortium"/>
            <person name="Kohler A."/>
            <person name="Kuo A."/>
            <person name="Nagy L.G."/>
            <person name="Floudas D."/>
            <person name="Copeland A."/>
            <person name="Barry K.W."/>
            <person name="Cichocki N."/>
            <person name="Veneault-Fourrey C."/>
            <person name="LaButti K."/>
            <person name="Lindquist E.A."/>
            <person name="Lipzen A."/>
            <person name="Lundell T."/>
            <person name="Morin E."/>
            <person name="Murat C."/>
            <person name="Riley R."/>
            <person name="Ohm R."/>
            <person name="Sun H."/>
            <person name="Tunlid A."/>
            <person name="Henrissat B."/>
            <person name="Grigoriev I.V."/>
            <person name="Hibbett D.S."/>
            <person name="Martin F."/>
        </authorList>
    </citation>
    <scope>NUCLEOTIDE SEQUENCE [LARGE SCALE GENOMIC DNA]</scope>
    <source>
        <strain evidence="1 2">SS14</strain>
    </source>
</reference>
<accession>A0A0C9VGF8</accession>